<reference evidence="3 4" key="1">
    <citation type="journal article" date="2012" name="Stand. Genomic Sci.">
        <title>Genome sequence of the orange-pigmented seawater bacterium Owenweeksia hongkongensis type strain (UST20020801(T)).</title>
        <authorList>
            <person name="Riedel T."/>
            <person name="Held B."/>
            <person name="Nolan M."/>
            <person name="Lucas S."/>
            <person name="Lapidus A."/>
            <person name="Tice H."/>
            <person name="Del Rio T.G."/>
            <person name="Cheng J.F."/>
            <person name="Han C."/>
            <person name="Tapia R."/>
            <person name="Goodwin L.A."/>
            <person name="Pitluck S."/>
            <person name="Liolios K."/>
            <person name="Mavromatis K."/>
            <person name="Pagani I."/>
            <person name="Ivanova N."/>
            <person name="Mikhailova N."/>
            <person name="Pati A."/>
            <person name="Chen A."/>
            <person name="Palaniappan K."/>
            <person name="Rohde M."/>
            <person name="Tindall B.J."/>
            <person name="Detter J.C."/>
            <person name="Goker M."/>
            <person name="Woyke T."/>
            <person name="Bristow J."/>
            <person name="Eisen J.A."/>
            <person name="Markowitz V."/>
            <person name="Hugenholtz P."/>
            <person name="Klenk H.P."/>
            <person name="Kyrpides N.C."/>
        </authorList>
    </citation>
    <scope>NUCLEOTIDE SEQUENCE</scope>
    <source>
        <strain evidence="4">DSM 17368 / JCM 12287 / NRRL B-23963</strain>
    </source>
</reference>
<evidence type="ECO:0000256" key="1">
    <source>
        <dbReference type="SAM" id="SignalP"/>
    </source>
</evidence>
<accession>G8R8R9</accession>
<dbReference type="KEGG" id="oho:Oweho_1508"/>
<evidence type="ECO:0000313" key="4">
    <source>
        <dbReference type="Proteomes" id="UP000005631"/>
    </source>
</evidence>
<evidence type="ECO:0000259" key="2">
    <source>
        <dbReference type="Pfam" id="PF13568"/>
    </source>
</evidence>
<evidence type="ECO:0000313" key="3">
    <source>
        <dbReference type="EMBL" id="AEV32499.1"/>
    </source>
</evidence>
<dbReference type="eggNOG" id="ENOG50315JU">
    <property type="taxonomic scope" value="Bacteria"/>
</dbReference>
<dbReference type="OrthoDB" id="1467485at2"/>
<feature type="chain" id="PRO_5003515593" description="Outer membrane protein beta-barrel domain-containing protein" evidence="1">
    <location>
        <begin position="31"/>
        <end position="242"/>
    </location>
</feature>
<feature type="signal peptide" evidence="1">
    <location>
        <begin position="1"/>
        <end position="30"/>
    </location>
</feature>
<dbReference type="AlphaFoldDB" id="G8R8R9"/>
<organism evidence="3 4">
    <name type="scientific">Owenweeksia hongkongensis (strain DSM 17368 / CIP 108786 / JCM 12287 / NRRL B-23963 / UST20020801)</name>
    <dbReference type="NCBI Taxonomy" id="926562"/>
    <lineage>
        <taxon>Bacteria</taxon>
        <taxon>Pseudomonadati</taxon>
        <taxon>Bacteroidota</taxon>
        <taxon>Flavobacteriia</taxon>
        <taxon>Flavobacteriales</taxon>
        <taxon>Owenweeksiaceae</taxon>
        <taxon>Owenweeksia</taxon>
    </lineage>
</organism>
<name>G8R8R9_OWEHD</name>
<feature type="domain" description="Outer membrane protein beta-barrel" evidence="2">
    <location>
        <begin position="29"/>
        <end position="216"/>
    </location>
</feature>
<proteinExistence type="predicted"/>
<sequence>MHIGNRLVIVKKLRTYIVMGLCLVAMSSFAQNLPPNQPKYDKKPVHFGFLLGVNYYDFHIQTIEDLSTVPGYYSVRSETAPGYTIGIIANLRLTDYLDLRFIPAFAATERTLIFDVIEPISEKRTEVTRDIQSSFIDFPFELKWKSQRINNYRLYVLGGAKYSYDVSSNEHVEDDRVFKIPHNDFSYEFGFGVDIYFEFFKFSPQIKGSWGFADLIVDDGTFYIKGINRLETRGIFLNFTFE</sequence>
<keyword evidence="1" id="KW-0732">Signal</keyword>
<dbReference type="Pfam" id="PF13568">
    <property type="entry name" value="OMP_b-brl_2"/>
    <property type="match status" value="1"/>
</dbReference>
<keyword evidence="4" id="KW-1185">Reference proteome</keyword>
<dbReference type="EMBL" id="CP003156">
    <property type="protein sequence ID" value="AEV32499.1"/>
    <property type="molecule type" value="Genomic_DNA"/>
</dbReference>
<dbReference type="STRING" id="926562.Oweho_1508"/>
<dbReference type="HOGENOM" id="CLU_082712_1_0_10"/>
<dbReference type="Proteomes" id="UP000005631">
    <property type="component" value="Chromosome"/>
</dbReference>
<dbReference type="InterPro" id="IPR025665">
    <property type="entry name" value="Beta-barrel_OMP_2"/>
</dbReference>
<protein>
    <recommendedName>
        <fullName evidence="2">Outer membrane protein beta-barrel domain-containing protein</fullName>
    </recommendedName>
</protein>
<gene>
    <name evidence="3" type="ordered locus">Oweho_1508</name>
</gene>